<protein>
    <submittedName>
        <fullName evidence="3">Glycosyl transferase</fullName>
    </submittedName>
</protein>
<keyword evidence="1" id="KW-1133">Transmembrane helix</keyword>
<name>A0A2M8KSN0_9BACT</name>
<dbReference type="EMBL" id="PFED01000097">
    <property type="protein sequence ID" value="PJE62932.1"/>
    <property type="molecule type" value="Genomic_DNA"/>
</dbReference>
<keyword evidence="1" id="KW-0812">Transmembrane</keyword>
<evidence type="ECO:0000313" key="3">
    <source>
        <dbReference type="EMBL" id="PJE62932.1"/>
    </source>
</evidence>
<dbReference type="Proteomes" id="UP000229554">
    <property type="component" value="Unassembled WGS sequence"/>
</dbReference>
<dbReference type="Pfam" id="PF00535">
    <property type="entry name" value="Glycos_transf_2"/>
    <property type="match status" value="1"/>
</dbReference>
<dbReference type="InterPro" id="IPR001173">
    <property type="entry name" value="Glyco_trans_2-like"/>
</dbReference>
<feature type="transmembrane region" description="Helical" evidence="1">
    <location>
        <begin position="228"/>
        <end position="251"/>
    </location>
</feature>
<evidence type="ECO:0000313" key="4">
    <source>
        <dbReference type="Proteomes" id="UP000229554"/>
    </source>
</evidence>
<dbReference type="Gene3D" id="3.90.550.10">
    <property type="entry name" value="Spore Coat Polysaccharide Biosynthesis Protein SpsA, Chain A"/>
    <property type="match status" value="1"/>
</dbReference>
<evidence type="ECO:0000259" key="2">
    <source>
        <dbReference type="Pfam" id="PF00535"/>
    </source>
</evidence>
<dbReference type="PANTHER" id="PTHR48090">
    <property type="entry name" value="UNDECAPRENYL-PHOSPHATE 4-DEOXY-4-FORMAMIDO-L-ARABINOSE TRANSFERASE-RELATED"/>
    <property type="match status" value="1"/>
</dbReference>
<feature type="domain" description="Glycosyltransferase 2-like" evidence="2">
    <location>
        <begin position="5"/>
        <end position="162"/>
    </location>
</feature>
<keyword evidence="3" id="KW-0808">Transferase</keyword>
<dbReference type="SUPFAM" id="SSF53448">
    <property type="entry name" value="Nucleotide-diphospho-sugar transferases"/>
    <property type="match status" value="1"/>
</dbReference>
<dbReference type="InterPro" id="IPR029044">
    <property type="entry name" value="Nucleotide-diphossugar_trans"/>
</dbReference>
<feature type="transmembrane region" description="Helical" evidence="1">
    <location>
        <begin position="271"/>
        <end position="296"/>
    </location>
</feature>
<accession>A0A2M8KSN0</accession>
<dbReference type="InterPro" id="IPR050256">
    <property type="entry name" value="Glycosyltransferase_2"/>
</dbReference>
<dbReference type="CDD" id="cd04179">
    <property type="entry name" value="DPM_DPG-synthase_like"/>
    <property type="match status" value="1"/>
</dbReference>
<dbReference type="GO" id="GO:0016740">
    <property type="term" value="F:transferase activity"/>
    <property type="evidence" value="ECO:0007669"/>
    <property type="project" value="UniProtKB-KW"/>
</dbReference>
<gene>
    <name evidence="3" type="ORF">COU88_02275</name>
</gene>
<comment type="caution">
    <text evidence="3">The sequence shown here is derived from an EMBL/GenBank/DDBJ whole genome shotgun (WGS) entry which is preliminary data.</text>
</comment>
<dbReference type="PANTHER" id="PTHR48090:SF7">
    <property type="entry name" value="RFBJ PROTEIN"/>
    <property type="match status" value="1"/>
</dbReference>
<sequence>MKLIVTIPAYNEEKSIVEVIQSVPRKIRGISKVEVLVYDDGSTDGTAQAAKQAGADYVLSHTTNKGLAVTFRDAVEKALALGADILANTDADNQYDQAEIPRLVAPILERKADLVIGDRQVAHLAHMPFAKKYGNMVGSFVIRMFTGMKVKDASSGFRAHSRECANMLNIVSLHTYTHETLIDAYFKGLIVVNVPVTFKKRSHGTSKLIKGVGSHIGKSATTIIRTVLLYRAFALLTKLGGFISIIGIALLGRYLYFALFMGKSEGHIQSLVISSILIGVGLNILVLGFLADLVAYNRKLIESLKLDKK</sequence>
<reference evidence="4" key="1">
    <citation type="submission" date="2017-09" db="EMBL/GenBank/DDBJ databases">
        <title>Depth-based differentiation of microbial function through sediment-hosted aquifers and enrichment of novel symbionts in the deep terrestrial subsurface.</title>
        <authorList>
            <person name="Probst A.J."/>
            <person name="Ladd B."/>
            <person name="Jarett J.K."/>
            <person name="Geller-Mcgrath D.E."/>
            <person name="Sieber C.M.K."/>
            <person name="Emerson J.B."/>
            <person name="Anantharaman K."/>
            <person name="Thomas B.C."/>
            <person name="Malmstrom R."/>
            <person name="Stieglmeier M."/>
            <person name="Klingl A."/>
            <person name="Woyke T."/>
            <person name="Ryan C.M."/>
            <person name="Banfield J.F."/>
        </authorList>
    </citation>
    <scope>NUCLEOTIDE SEQUENCE [LARGE SCALE GENOMIC DNA]</scope>
</reference>
<evidence type="ECO:0000256" key="1">
    <source>
        <dbReference type="SAM" id="Phobius"/>
    </source>
</evidence>
<organism evidence="3 4">
    <name type="scientific">Candidatus Roizmanbacteria bacterium CG10_big_fil_rev_8_21_14_0_10_39_6</name>
    <dbReference type="NCBI Taxonomy" id="1974853"/>
    <lineage>
        <taxon>Bacteria</taxon>
        <taxon>Candidatus Roizmaniibacteriota</taxon>
    </lineage>
</organism>
<dbReference type="AlphaFoldDB" id="A0A2M8KSN0"/>
<keyword evidence="1" id="KW-0472">Membrane</keyword>
<proteinExistence type="predicted"/>